<dbReference type="Proteomes" id="UP000431304">
    <property type="component" value="Unassembled WGS sequence"/>
</dbReference>
<dbReference type="EMBL" id="WKRA01000035">
    <property type="protein sequence ID" value="MSD17271.1"/>
    <property type="molecule type" value="Genomic_DNA"/>
</dbReference>
<dbReference type="RefSeq" id="WP_021738316.1">
    <property type="nucleotide sequence ID" value="NZ_CABKSU010000027.1"/>
</dbReference>
<dbReference type="Pfam" id="PF03551">
    <property type="entry name" value="PadR"/>
    <property type="match status" value="1"/>
</dbReference>
<evidence type="ECO:0000313" key="5">
    <source>
        <dbReference type="Proteomes" id="UP000431304"/>
    </source>
</evidence>
<proteinExistence type="predicted"/>
<dbReference type="OrthoDB" id="9808017at2"/>
<protein>
    <submittedName>
        <fullName evidence="3">PadR family transcriptional regulator</fullName>
    </submittedName>
    <submittedName>
        <fullName evidence="2">Transcriptional regulator, Acidobacterial, PadR-family</fullName>
    </submittedName>
</protein>
<dbReference type="PANTHER" id="PTHR33169">
    <property type="entry name" value="PADR-FAMILY TRANSCRIPTIONAL REGULATOR"/>
    <property type="match status" value="1"/>
</dbReference>
<dbReference type="InterPro" id="IPR052509">
    <property type="entry name" value="Metal_resp_DNA-bind_regulator"/>
</dbReference>
<feature type="domain" description="Transcription regulator PadR N-terminal" evidence="1">
    <location>
        <begin position="16"/>
        <end position="91"/>
    </location>
</feature>
<gene>
    <name evidence="2" type="ORF">ERS852448_01392</name>
    <name evidence="3" type="ORF">GKE72_14660</name>
</gene>
<sequence>MKSRNTFKKGSCEMLVLHILSKKGDCYGYEIGQIIRDITNEYLSFPEGSMYPVLYKLIDSGYITDYKKQVGRRMIRVYYHIESSGQNRLEELTQEYLKTTQSIHDILNFDFQTLQAEDTP</sequence>
<evidence type="ECO:0000313" key="4">
    <source>
        <dbReference type="Proteomes" id="UP000095492"/>
    </source>
</evidence>
<accession>A0A173TAI8</accession>
<name>A0A173TAI8_EUBRA</name>
<evidence type="ECO:0000313" key="3">
    <source>
        <dbReference type="EMBL" id="MSD17271.1"/>
    </source>
</evidence>
<reference evidence="3 5" key="2">
    <citation type="journal article" date="2019" name="Nat. Med.">
        <title>A library of human gut bacterial isolates paired with longitudinal multiomics data enables mechanistic microbiome research.</title>
        <authorList>
            <person name="Poyet M."/>
            <person name="Groussin M."/>
            <person name="Gibbons S.M."/>
            <person name="Avila-Pacheco J."/>
            <person name="Jiang X."/>
            <person name="Kearney S.M."/>
            <person name="Perrotta A.R."/>
            <person name="Berdy B."/>
            <person name="Zhao S."/>
            <person name="Lieberman T.D."/>
            <person name="Swanson P.K."/>
            <person name="Smith M."/>
            <person name="Roesemann S."/>
            <person name="Alexander J.E."/>
            <person name="Rich S.A."/>
            <person name="Livny J."/>
            <person name="Vlamakis H."/>
            <person name="Clish C."/>
            <person name="Bullock K."/>
            <person name="Deik A."/>
            <person name="Scott J."/>
            <person name="Pierce K.A."/>
            <person name="Xavier R.J."/>
            <person name="Alm E.J."/>
        </authorList>
    </citation>
    <scope>NUCLEOTIDE SEQUENCE [LARGE SCALE GENOMIC DNA]</scope>
    <source>
        <strain evidence="3 5">BIOML-A3</strain>
    </source>
</reference>
<dbReference type="PANTHER" id="PTHR33169:SF14">
    <property type="entry name" value="TRANSCRIPTIONAL REGULATOR RV3488"/>
    <property type="match status" value="1"/>
</dbReference>
<dbReference type="STRING" id="39490.ERS852448_01392"/>
<dbReference type="InterPro" id="IPR036388">
    <property type="entry name" value="WH-like_DNA-bd_sf"/>
</dbReference>
<dbReference type="InterPro" id="IPR036390">
    <property type="entry name" value="WH_DNA-bd_sf"/>
</dbReference>
<dbReference type="Proteomes" id="UP000095492">
    <property type="component" value="Unassembled WGS sequence"/>
</dbReference>
<reference evidence="2 4" key="1">
    <citation type="submission" date="2015-09" db="EMBL/GenBank/DDBJ databases">
        <authorList>
            <consortium name="Pathogen Informatics"/>
        </authorList>
    </citation>
    <scope>NUCLEOTIDE SEQUENCE [LARGE SCALE GENOMIC DNA]</scope>
    <source>
        <strain evidence="2 4">2789STDY5608891</strain>
    </source>
</reference>
<dbReference type="Gene3D" id="1.10.10.10">
    <property type="entry name" value="Winged helix-like DNA-binding domain superfamily/Winged helix DNA-binding domain"/>
    <property type="match status" value="1"/>
</dbReference>
<dbReference type="InterPro" id="IPR005149">
    <property type="entry name" value="Tscrpt_reg_PadR_N"/>
</dbReference>
<dbReference type="SUPFAM" id="SSF46785">
    <property type="entry name" value="Winged helix' DNA-binding domain"/>
    <property type="match status" value="1"/>
</dbReference>
<evidence type="ECO:0000259" key="1">
    <source>
        <dbReference type="Pfam" id="PF03551"/>
    </source>
</evidence>
<dbReference type="AlphaFoldDB" id="A0A173TAI8"/>
<organism evidence="2 4">
    <name type="scientific">Eubacterium ramulus</name>
    <dbReference type="NCBI Taxonomy" id="39490"/>
    <lineage>
        <taxon>Bacteria</taxon>
        <taxon>Bacillati</taxon>
        <taxon>Bacillota</taxon>
        <taxon>Clostridia</taxon>
        <taxon>Eubacteriales</taxon>
        <taxon>Eubacteriaceae</taxon>
        <taxon>Eubacterium</taxon>
    </lineage>
</organism>
<dbReference type="EMBL" id="CYYA01000007">
    <property type="protein sequence ID" value="CUM99069.1"/>
    <property type="molecule type" value="Genomic_DNA"/>
</dbReference>
<evidence type="ECO:0000313" key="2">
    <source>
        <dbReference type="EMBL" id="CUM99069.1"/>
    </source>
</evidence>
<dbReference type="GeneID" id="42785840"/>